<gene>
    <name evidence="1" type="ORF">Y10_27200</name>
</gene>
<protein>
    <submittedName>
        <fullName evidence="1">Uncharacterized protein</fullName>
    </submittedName>
</protein>
<name>A0ABQ5MN02_9FLAO</name>
<comment type="caution">
    <text evidence="1">The sequence shown here is derived from an EMBL/GenBank/DDBJ whole genome shotgun (WGS) entry which is preliminary data.</text>
</comment>
<proteinExistence type="predicted"/>
<organism evidence="1 2">
    <name type="scientific">Neptunitalea lumnitzerae</name>
    <dbReference type="NCBI Taxonomy" id="2965509"/>
    <lineage>
        <taxon>Bacteria</taxon>
        <taxon>Pseudomonadati</taxon>
        <taxon>Bacteroidota</taxon>
        <taxon>Flavobacteriia</taxon>
        <taxon>Flavobacteriales</taxon>
        <taxon>Flavobacteriaceae</taxon>
        <taxon>Neptunitalea</taxon>
    </lineage>
</organism>
<evidence type="ECO:0000313" key="1">
    <source>
        <dbReference type="EMBL" id="GLB50352.1"/>
    </source>
</evidence>
<reference evidence="1" key="1">
    <citation type="submission" date="2022-07" db="EMBL/GenBank/DDBJ databases">
        <title>Taxonomy of Novel Oxalotrophic and Methylotrophic Bacteria.</title>
        <authorList>
            <person name="Sahin N."/>
            <person name="Tani A."/>
        </authorList>
    </citation>
    <scope>NUCLEOTIDE SEQUENCE</scope>
    <source>
        <strain evidence="1">Y10</strain>
    </source>
</reference>
<evidence type="ECO:0000313" key="2">
    <source>
        <dbReference type="Proteomes" id="UP001143543"/>
    </source>
</evidence>
<accession>A0ABQ5MN02</accession>
<dbReference type="Proteomes" id="UP001143543">
    <property type="component" value="Unassembled WGS sequence"/>
</dbReference>
<sequence length="59" mass="7187">MFVFRMIWISLGALLSIRVKEKHVFVHFVLTQIEDSRDLKTIRMYELKRTKKSRFTIKT</sequence>
<dbReference type="EMBL" id="BRVO01000003">
    <property type="protein sequence ID" value="GLB50352.1"/>
    <property type="molecule type" value="Genomic_DNA"/>
</dbReference>
<keyword evidence="2" id="KW-1185">Reference proteome</keyword>